<keyword evidence="2" id="KW-1185">Reference proteome</keyword>
<dbReference type="AlphaFoldDB" id="A0AAD9AZU5"/>
<organism evidence="1 2">
    <name type="scientific">Colletotrichum chrysophilum</name>
    <dbReference type="NCBI Taxonomy" id="1836956"/>
    <lineage>
        <taxon>Eukaryota</taxon>
        <taxon>Fungi</taxon>
        <taxon>Dikarya</taxon>
        <taxon>Ascomycota</taxon>
        <taxon>Pezizomycotina</taxon>
        <taxon>Sordariomycetes</taxon>
        <taxon>Hypocreomycetidae</taxon>
        <taxon>Glomerellales</taxon>
        <taxon>Glomerellaceae</taxon>
        <taxon>Colletotrichum</taxon>
        <taxon>Colletotrichum gloeosporioides species complex</taxon>
    </lineage>
</organism>
<reference evidence="1" key="1">
    <citation type="submission" date="2023-01" db="EMBL/GenBank/DDBJ databases">
        <title>Colletotrichum chrysophilum M932 genome sequence.</title>
        <authorList>
            <person name="Baroncelli R."/>
        </authorList>
    </citation>
    <scope>NUCLEOTIDE SEQUENCE</scope>
    <source>
        <strain evidence="1">M932</strain>
    </source>
</reference>
<evidence type="ECO:0000313" key="2">
    <source>
        <dbReference type="Proteomes" id="UP001243330"/>
    </source>
</evidence>
<name>A0AAD9AZU5_9PEZI</name>
<gene>
    <name evidence="1" type="ORF">CCHR01_02661</name>
</gene>
<accession>A0AAD9AZU5</accession>
<dbReference type="Proteomes" id="UP001243330">
    <property type="component" value="Unassembled WGS sequence"/>
</dbReference>
<sequence>MDGEPARPSSLLRAVVSRYRAASDDESARSGRNHRCPIRLAAPCGMVGLSCGSRVLWMSRQSGQDWTIFACGVPVLYSQTAGACIAK</sequence>
<comment type="caution">
    <text evidence="1">The sequence shown here is derived from an EMBL/GenBank/DDBJ whole genome shotgun (WGS) entry which is preliminary data.</text>
</comment>
<protein>
    <submittedName>
        <fullName evidence="1">Uncharacterized protein</fullName>
    </submittedName>
</protein>
<dbReference type="EMBL" id="JAQOWY010000032">
    <property type="protein sequence ID" value="KAK1854734.1"/>
    <property type="molecule type" value="Genomic_DNA"/>
</dbReference>
<proteinExistence type="predicted"/>
<evidence type="ECO:0000313" key="1">
    <source>
        <dbReference type="EMBL" id="KAK1854734.1"/>
    </source>
</evidence>